<dbReference type="InterPro" id="IPR029071">
    <property type="entry name" value="Ubiquitin-like_domsf"/>
</dbReference>
<accession>A0ABQ7J4Z5</accession>
<dbReference type="Gene3D" id="3.10.20.90">
    <property type="entry name" value="Phosphatidylinositol 3-kinase Catalytic Subunit, Chain A, domain 1"/>
    <property type="match status" value="1"/>
</dbReference>
<dbReference type="CDD" id="cd01612">
    <property type="entry name" value="Ubl_ATG12"/>
    <property type="match status" value="1"/>
</dbReference>
<dbReference type="EMBL" id="JADAQX010001058">
    <property type="protein sequence ID" value="KAF8818745.1"/>
    <property type="molecule type" value="Genomic_DNA"/>
</dbReference>
<keyword evidence="2 4" id="KW-0833">Ubl conjugation pathway</keyword>
<evidence type="ECO:0000313" key="5">
    <source>
        <dbReference type="EMBL" id="KAF8818745.1"/>
    </source>
</evidence>
<dbReference type="PANTHER" id="PTHR13385">
    <property type="entry name" value="AUTOPHAGY PROTEIN 12"/>
    <property type="match status" value="1"/>
</dbReference>
<dbReference type="PANTHER" id="PTHR13385:SF0">
    <property type="entry name" value="UBIQUITIN-LIKE PROTEIN ATG12"/>
    <property type="match status" value="1"/>
</dbReference>
<evidence type="ECO:0000256" key="1">
    <source>
        <dbReference type="ARBA" id="ARBA00022499"/>
    </source>
</evidence>
<dbReference type="Pfam" id="PF04110">
    <property type="entry name" value="APG12"/>
    <property type="match status" value="1"/>
</dbReference>
<evidence type="ECO:0000256" key="3">
    <source>
        <dbReference type="ARBA" id="ARBA00023006"/>
    </source>
</evidence>
<keyword evidence="3 4" id="KW-0072">Autophagy</keyword>
<evidence type="ECO:0000256" key="2">
    <source>
        <dbReference type="ARBA" id="ARBA00022786"/>
    </source>
</evidence>
<reference evidence="5 6" key="1">
    <citation type="journal article" date="2020" name="bioRxiv">
        <title>Metabolic contributions of an alphaproteobacterial endosymbiont in the apicomplexan Cardiosporidium cionae.</title>
        <authorList>
            <person name="Hunter E.S."/>
            <person name="Paight C.J."/>
            <person name="Lane C.E."/>
        </authorList>
    </citation>
    <scope>NUCLEOTIDE SEQUENCE [LARGE SCALE GENOMIC DNA]</scope>
    <source>
        <strain evidence="5">ESH_2018</strain>
    </source>
</reference>
<dbReference type="InterPro" id="IPR007242">
    <property type="entry name" value="Atg12"/>
</dbReference>
<evidence type="ECO:0000256" key="4">
    <source>
        <dbReference type="RuleBase" id="RU361201"/>
    </source>
</evidence>
<keyword evidence="6" id="KW-1185">Reference proteome</keyword>
<protein>
    <recommendedName>
        <fullName evidence="4">Ubiquitin-like protein ATG12</fullName>
    </recommendedName>
</protein>
<sequence length="173" mass="19726">MKMQQRAEAVSTLSTSLVSYQKDSNLASPDNLPYLSKLSPSPNLLSNGTNILRSYSPLTSSLSFVTITTAPQLEPSWNLDAFLMQKRHFRVTIFVTSIGNASKLNRKKFRIEGNSKFEEVIQYLRRALLRTEDLFLYINNFIMPQPDDYVADLFDVFKVSESLKVSYSFSVAY</sequence>
<dbReference type="Proteomes" id="UP000823046">
    <property type="component" value="Unassembled WGS sequence"/>
</dbReference>
<dbReference type="SUPFAM" id="SSF54236">
    <property type="entry name" value="Ubiquitin-like"/>
    <property type="match status" value="1"/>
</dbReference>
<gene>
    <name evidence="5" type="ORF">IE077_002002</name>
</gene>
<comment type="caution">
    <text evidence="5">The sequence shown here is derived from an EMBL/GenBank/DDBJ whole genome shotgun (WGS) entry which is preliminary data.</text>
</comment>
<comment type="subunit">
    <text evidence="4">Forms a conjugate with ATG5.</text>
</comment>
<name>A0ABQ7J4Z5_9APIC</name>
<organism evidence="5 6">
    <name type="scientific">Cardiosporidium cionae</name>
    <dbReference type="NCBI Taxonomy" id="476202"/>
    <lineage>
        <taxon>Eukaryota</taxon>
        <taxon>Sar</taxon>
        <taxon>Alveolata</taxon>
        <taxon>Apicomplexa</taxon>
        <taxon>Aconoidasida</taxon>
        <taxon>Nephromycida</taxon>
        <taxon>Cardiosporidium</taxon>
    </lineage>
</organism>
<keyword evidence="1 4" id="KW-1017">Isopeptide bond</keyword>
<evidence type="ECO:0000313" key="6">
    <source>
        <dbReference type="Proteomes" id="UP000823046"/>
    </source>
</evidence>
<proteinExistence type="inferred from homology"/>
<comment type="similarity">
    <text evidence="4">Belongs to the ATG12 family.</text>
</comment>